<evidence type="ECO:0000313" key="3">
    <source>
        <dbReference type="Proteomes" id="UP000448877"/>
    </source>
</evidence>
<gene>
    <name evidence="1" type="ORF">F2Y81_24920</name>
    <name evidence="2" type="ORF">RO785_12985</name>
</gene>
<dbReference type="EMBL" id="JAVSNH010000001">
    <property type="protein sequence ID" value="MDT4511885.1"/>
    <property type="molecule type" value="Genomic_DNA"/>
</dbReference>
<dbReference type="GeneID" id="66308482"/>
<organism evidence="1 3">
    <name type="scientific">Bacteroides cellulosilyticus</name>
    <dbReference type="NCBI Taxonomy" id="246787"/>
    <lineage>
        <taxon>Bacteria</taxon>
        <taxon>Pseudomonadati</taxon>
        <taxon>Bacteroidota</taxon>
        <taxon>Bacteroidia</taxon>
        <taxon>Bacteroidales</taxon>
        <taxon>Bacteroidaceae</taxon>
        <taxon>Bacteroides</taxon>
    </lineage>
</organism>
<dbReference type="Proteomes" id="UP000448877">
    <property type="component" value="Unassembled WGS sequence"/>
</dbReference>
<protein>
    <submittedName>
        <fullName evidence="1">Uncharacterized protein</fullName>
    </submittedName>
</protein>
<reference evidence="2" key="2">
    <citation type="submission" date="2023-08" db="EMBL/GenBank/DDBJ databases">
        <title>Reintroducing virulent viruses to syntetic microbiomes.</title>
        <authorList>
            <person name="Wilde J."/>
            <person name="Boyes R."/>
            <person name="Robinson A.V."/>
            <person name="Daisley B.A."/>
            <person name="Allen-Vercoe E."/>
        </authorList>
    </citation>
    <scope>NUCLEOTIDE SEQUENCE</scope>
    <source>
        <strain evidence="2">225I_12FAA</strain>
    </source>
</reference>
<proteinExistence type="predicted"/>
<evidence type="ECO:0000313" key="1">
    <source>
        <dbReference type="EMBL" id="KAA5412725.1"/>
    </source>
</evidence>
<dbReference type="EMBL" id="VVYV01000063">
    <property type="protein sequence ID" value="KAA5412725.1"/>
    <property type="molecule type" value="Genomic_DNA"/>
</dbReference>
<dbReference type="Proteomes" id="UP001266995">
    <property type="component" value="Unassembled WGS sequence"/>
</dbReference>
<accession>A0A642PPG5</accession>
<evidence type="ECO:0000313" key="2">
    <source>
        <dbReference type="EMBL" id="MDT4511885.1"/>
    </source>
</evidence>
<dbReference type="AlphaFoldDB" id="A0A642PPG5"/>
<reference evidence="1 3" key="1">
    <citation type="journal article" date="2019" name="Nat. Med.">
        <title>A library of human gut bacterial isolates paired with longitudinal multiomics data enables mechanistic microbiome research.</title>
        <authorList>
            <person name="Poyet M."/>
            <person name="Groussin M."/>
            <person name="Gibbons S.M."/>
            <person name="Avila-Pacheco J."/>
            <person name="Jiang X."/>
            <person name="Kearney S.M."/>
            <person name="Perrotta A.R."/>
            <person name="Berdy B."/>
            <person name="Zhao S."/>
            <person name="Lieberman T.D."/>
            <person name="Swanson P.K."/>
            <person name="Smith M."/>
            <person name="Roesemann S."/>
            <person name="Alexander J.E."/>
            <person name="Rich S.A."/>
            <person name="Livny J."/>
            <person name="Vlamakis H."/>
            <person name="Clish C."/>
            <person name="Bullock K."/>
            <person name="Deik A."/>
            <person name="Scott J."/>
            <person name="Pierce K.A."/>
            <person name="Xavier R.J."/>
            <person name="Alm E.J."/>
        </authorList>
    </citation>
    <scope>NUCLEOTIDE SEQUENCE [LARGE SCALE GENOMIC DNA]</scope>
    <source>
        <strain evidence="1 3">BIOML-A6</strain>
    </source>
</reference>
<sequence>MNEDNEKQVCSKCGGRLALVTGTFFYSPHAEPYESGILEKSIVTESEVWIGAFKCDKCGNIQDFFIE</sequence>
<comment type="caution">
    <text evidence="1">The sequence shown here is derived from an EMBL/GenBank/DDBJ whole genome shotgun (WGS) entry which is preliminary data.</text>
</comment>
<dbReference type="RefSeq" id="WP_149920597.1">
    <property type="nucleotide sequence ID" value="NZ_CP072251.1"/>
</dbReference>
<name>A0A642PPG5_9BACE</name>